<sequence length="115" mass="12815">MQLDDFLTQLKTAPEQISFADTIATVDANYDFTPTAFRNGDLENAAGQNSGSCKLLSLAKLHNLSVEQTLHCFGDYYRVDVLQHPDATDHQNIRNFIRHGWNGVKFEGSALTAKN</sequence>
<dbReference type="InterPro" id="IPR038604">
    <property type="entry name" value="HopJ_sf"/>
</dbReference>
<accession>A0ABQ3AZF5</accession>
<dbReference type="Proteomes" id="UP000619761">
    <property type="component" value="Unassembled WGS sequence"/>
</dbReference>
<keyword evidence="2" id="KW-1185">Reference proteome</keyword>
<dbReference type="Pfam" id="PF08888">
    <property type="entry name" value="HopJ"/>
    <property type="match status" value="1"/>
</dbReference>
<gene>
    <name evidence="1" type="ORF">GCM10011613_13950</name>
</gene>
<reference evidence="2" key="1">
    <citation type="journal article" date="2019" name="Int. J. Syst. Evol. Microbiol.">
        <title>The Global Catalogue of Microorganisms (GCM) 10K type strain sequencing project: providing services to taxonomists for standard genome sequencing and annotation.</title>
        <authorList>
            <consortium name="The Broad Institute Genomics Platform"/>
            <consortium name="The Broad Institute Genome Sequencing Center for Infectious Disease"/>
            <person name="Wu L."/>
            <person name="Ma J."/>
        </authorList>
    </citation>
    <scope>NUCLEOTIDE SEQUENCE [LARGE SCALE GENOMIC DNA]</scope>
    <source>
        <strain evidence="2">KCTC 32239</strain>
    </source>
</reference>
<name>A0ABQ3AZF5_9GAMM</name>
<evidence type="ECO:0000313" key="2">
    <source>
        <dbReference type="Proteomes" id="UP000619761"/>
    </source>
</evidence>
<proteinExistence type="predicted"/>
<dbReference type="EMBL" id="BMYZ01000001">
    <property type="protein sequence ID" value="GGY70657.1"/>
    <property type="molecule type" value="Genomic_DNA"/>
</dbReference>
<dbReference type="RefSeq" id="WP_189417025.1">
    <property type="nucleotide sequence ID" value="NZ_BMYZ01000001.1"/>
</dbReference>
<dbReference type="InterPro" id="IPR014984">
    <property type="entry name" value="HopJ"/>
</dbReference>
<protein>
    <submittedName>
        <fullName evidence="1">Type III effector</fullName>
    </submittedName>
</protein>
<comment type="caution">
    <text evidence="1">The sequence shown here is derived from an EMBL/GenBank/DDBJ whole genome shotgun (WGS) entry which is preliminary data.</text>
</comment>
<organism evidence="1 2">
    <name type="scientific">Cellvibrio zantedeschiae</name>
    <dbReference type="NCBI Taxonomy" id="1237077"/>
    <lineage>
        <taxon>Bacteria</taxon>
        <taxon>Pseudomonadati</taxon>
        <taxon>Pseudomonadota</taxon>
        <taxon>Gammaproteobacteria</taxon>
        <taxon>Cellvibrionales</taxon>
        <taxon>Cellvibrionaceae</taxon>
        <taxon>Cellvibrio</taxon>
    </lineage>
</organism>
<evidence type="ECO:0000313" key="1">
    <source>
        <dbReference type="EMBL" id="GGY70657.1"/>
    </source>
</evidence>
<dbReference type="Gene3D" id="3.20.160.10">
    <property type="entry name" value="vpa0580 domain like"/>
    <property type="match status" value="1"/>
</dbReference>